<feature type="binding site" evidence="12">
    <location>
        <position position="278"/>
    </location>
    <ligand>
        <name>K(+)</name>
        <dbReference type="ChEBI" id="CHEBI:29103"/>
    </ligand>
</feature>
<keyword evidence="8 12" id="KW-0067">ATP-binding</keyword>
<keyword evidence="15" id="KW-1185">Reference proteome</keyword>
<keyword evidence="5 12" id="KW-0479">Metal-binding</keyword>
<comment type="subcellular location">
    <subcellularLocation>
        <location evidence="12">Cytoplasm</location>
    </subcellularLocation>
</comment>
<evidence type="ECO:0000256" key="7">
    <source>
        <dbReference type="ARBA" id="ARBA00022777"/>
    </source>
</evidence>
<dbReference type="UniPathway" id="UPA00916">
    <property type="reaction ID" value="UER00889"/>
</dbReference>
<dbReference type="InterPro" id="IPR002173">
    <property type="entry name" value="Carboh/pur_kinase_PfkB_CS"/>
</dbReference>
<feature type="binding site" evidence="12">
    <location>
        <position position="317"/>
    </location>
    <ligand>
        <name>K(+)</name>
        <dbReference type="ChEBI" id="CHEBI:29103"/>
    </ligand>
</feature>
<keyword evidence="12" id="KW-0963">Cytoplasm</keyword>
<comment type="subunit">
    <text evidence="12">Homodimer.</text>
</comment>
<comment type="cofactor">
    <cofactor evidence="12">
        <name>Mg(2+)</name>
        <dbReference type="ChEBI" id="CHEBI:18420"/>
    </cofactor>
    <text evidence="12">Requires a divalent cation, most likely magnesium in vivo, as an electrophilic catalyst to aid phosphoryl group transfer. It is the chelate of the metal and the nucleotide that is the actual substrate.</text>
</comment>
<keyword evidence="10 12" id="KW-0630">Potassium</keyword>
<comment type="similarity">
    <text evidence="1">Belongs to the carbohydrate kinase pfkB family.</text>
</comment>
<feature type="binding site" evidence="12">
    <location>
        <position position="276"/>
    </location>
    <ligand>
        <name>K(+)</name>
        <dbReference type="ChEBI" id="CHEBI:29103"/>
    </ligand>
</feature>
<name>A0A7Z0D0D0_9MICO</name>
<feature type="domain" description="Carbohydrate kinase PfkB" evidence="13">
    <location>
        <begin position="9"/>
        <end position="324"/>
    </location>
</feature>
<protein>
    <recommendedName>
        <fullName evidence="3 12">Ribokinase</fullName>
        <shortName evidence="12">RK</shortName>
        <ecNumber evidence="2 12">2.7.1.15</ecNumber>
    </recommendedName>
</protein>
<evidence type="ECO:0000256" key="11">
    <source>
        <dbReference type="ARBA" id="ARBA00023277"/>
    </source>
</evidence>
<dbReference type="InterPro" id="IPR002139">
    <property type="entry name" value="Ribo/fructo_kinase"/>
</dbReference>
<dbReference type="GO" id="GO:0019303">
    <property type="term" value="P:D-ribose catabolic process"/>
    <property type="evidence" value="ECO:0007669"/>
    <property type="project" value="UniProtKB-UniRule"/>
</dbReference>
<dbReference type="AlphaFoldDB" id="A0A7Z0D0D0"/>
<evidence type="ECO:0000256" key="10">
    <source>
        <dbReference type="ARBA" id="ARBA00022958"/>
    </source>
</evidence>
<evidence type="ECO:0000256" key="4">
    <source>
        <dbReference type="ARBA" id="ARBA00022679"/>
    </source>
</evidence>
<comment type="similarity">
    <text evidence="12">Belongs to the carbohydrate kinase PfkB family. Ribokinase subfamily.</text>
</comment>
<comment type="catalytic activity">
    <reaction evidence="12">
        <text>D-ribose + ATP = D-ribose 5-phosphate + ADP + H(+)</text>
        <dbReference type="Rhea" id="RHEA:13697"/>
        <dbReference type="ChEBI" id="CHEBI:15378"/>
        <dbReference type="ChEBI" id="CHEBI:30616"/>
        <dbReference type="ChEBI" id="CHEBI:47013"/>
        <dbReference type="ChEBI" id="CHEBI:78346"/>
        <dbReference type="ChEBI" id="CHEBI:456216"/>
        <dbReference type="EC" id="2.7.1.15"/>
    </reaction>
</comment>
<feature type="active site" description="Proton acceptor" evidence="12">
    <location>
        <position position="282"/>
    </location>
</feature>
<dbReference type="PRINTS" id="PR00990">
    <property type="entry name" value="RIBOKINASE"/>
</dbReference>
<keyword evidence="11 12" id="KW-0119">Carbohydrate metabolism</keyword>
<feature type="binding site" evidence="12">
    <location>
        <position position="312"/>
    </location>
    <ligand>
        <name>K(+)</name>
        <dbReference type="ChEBI" id="CHEBI:29103"/>
    </ligand>
</feature>
<dbReference type="EMBL" id="JACBZP010000001">
    <property type="protein sequence ID" value="NYI67209.1"/>
    <property type="molecule type" value="Genomic_DNA"/>
</dbReference>
<comment type="pathway">
    <text evidence="12">Carbohydrate metabolism; D-ribose degradation; D-ribose 5-phosphate from beta-D-ribopyranose: step 2/2.</text>
</comment>
<gene>
    <name evidence="12" type="primary">rbsK</name>
    <name evidence="14" type="ORF">BJY26_001515</name>
</gene>
<dbReference type="CDD" id="cd01174">
    <property type="entry name" value="ribokinase"/>
    <property type="match status" value="1"/>
</dbReference>
<sequence length="346" mass="34500">MTDAPRTGDVIVLGSINVDHSIYVDAFPEPGETILARAGAKGLGGKGANQSAAASLLGATVHLLGRVGDDEAAGFIRSRLEHFGIDAGELAVSADNSSGAAYITVESSGENTVAVVSGANADVDIESLTRAVDGVIGRLPSGAADVVGLAQGETPARMTAAFARRCRTAGVRFVVNLAPAIELDRATIALADPLIVNEGEARAVHGRLGSGPIAVETTDDALTAARRMLADGLAESIVITLGADGAVVARRADGAEPGDAVDAWHEPSPAPAGVVDTTGAGDAFVGALVALLSGGTDLKDAVRWAAAAGSAAVTKKGTTDSYPDREALAELRSAGSAGAGPTKPRG</sequence>
<dbReference type="PROSITE" id="PS00584">
    <property type="entry name" value="PFKB_KINASES_2"/>
    <property type="match status" value="1"/>
</dbReference>
<comment type="caution">
    <text evidence="14">The sequence shown here is derived from an EMBL/GenBank/DDBJ whole genome shotgun (WGS) entry which is preliminary data.</text>
</comment>
<feature type="binding site" evidence="12">
    <location>
        <position position="321"/>
    </location>
    <ligand>
        <name>K(+)</name>
        <dbReference type="ChEBI" id="CHEBI:29103"/>
    </ligand>
</feature>
<feature type="binding site" evidence="12">
    <location>
        <begin position="45"/>
        <end position="49"/>
    </location>
    <ligand>
        <name>substrate</name>
    </ligand>
</feature>
<dbReference type="GO" id="GO:0046872">
    <property type="term" value="F:metal ion binding"/>
    <property type="evidence" value="ECO:0007669"/>
    <property type="project" value="UniProtKB-KW"/>
</dbReference>
<dbReference type="PANTHER" id="PTHR10584">
    <property type="entry name" value="SUGAR KINASE"/>
    <property type="match status" value="1"/>
</dbReference>
<feature type="binding site" evidence="12">
    <location>
        <position position="153"/>
    </location>
    <ligand>
        <name>substrate</name>
    </ligand>
</feature>
<keyword evidence="6 12" id="KW-0547">Nucleotide-binding</keyword>
<keyword evidence="9 12" id="KW-0460">Magnesium</keyword>
<evidence type="ECO:0000256" key="1">
    <source>
        <dbReference type="ARBA" id="ARBA00005380"/>
    </source>
</evidence>
<evidence type="ECO:0000259" key="13">
    <source>
        <dbReference type="Pfam" id="PF00294"/>
    </source>
</evidence>
<evidence type="ECO:0000256" key="6">
    <source>
        <dbReference type="ARBA" id="ARBA00022741"/>
    </source>
</evidence>
<proteinExistence type="inferred from homology"/>
<dbReference type="Proteomes" id="UP000539111">
    <property type="component" value="Unassembled WGS sequence"/>
</dbReference>
<evidence type="ECO:0000313" key="14">
    <source>
        <dbReference type="EMBL" id="NYI67209.1"/>
    </source>
</evidence>
<dbReference type="GO" id="GO:0005829">
    <property type="term" value="C:cytosol"/>
    <property type="evidence" value="ECO:0007669"/>
    <property type="project" value="TreeGrafter"/>
</dbReference>
<dbReference type="EC" id="2.7.1.15" evidence="2 12"/>
<dbReference type="InterPro" id="IPR011877">
    <property type="entry name" value="Ribokinase"/>
</dbReference>
<dbReference type="PANTHER" id="PTHR10584:SF166">
    <property type="entry name" value="RIBOKINASE"/>
    <property type="match status" value="1"/>
</dbReference>
<feature type="binding site" evidence="12">
    <location>
        <position position="282"/>
    </location>
    <ligand>
        <name>substrate</name>
    </ligand>
</feature>
<feature type="binding site" evidence="12">
    <location>
        <begin position="17"/>
        <end position="19"/>
    </location>
    <ligand>
        <name>substrate</name>
    </ligand>
</feature>
<keyword evidence="4 12" id="KW-0808">Transferase</keyword>
<evidence type="ECO:0000313" key="15">
    <source>
        <dbReference type="Proteomes" id="UP000539111"/>
    </source>
</evidence>
<evidence type="ECO:0000256" key="3">
    <source>
        <dbReference type="ARBA" id="ARBA00016943"/>
    </source>
</evidence>
<feature type="binding site" evidence="12">
    <location>
        <position position="197"/>
    </location>
    <ligand>
        <name>ATP</name>
        <dbReference type="ChEBI" id="CHEBI:30616"/>
    </ligand>
</feature>
<feature type="binding site" evidence="12">
    <location>
        <begin position="240"/>
        <end position="245"/>
    </location>
    <ligand>
        <name>ATP</name>
        <dbReference type="ChEBI" id="CHEBI:30616"/>
    </ligand>
</feature>
<dbReference type="RefSeq" id="WP_179427019.1">
    <property type="nucleotide sequence ID" value="NZ_JACBZP010000001.1"/>
</dbReference>
<evidence type="ECO:0000256" key="2">
    <source>
        <dbReference type="ARBA" id="ARBA00012035"/>
    </source>
</evidence>
<reference evidence="14 15" key="1">
    <citation type="submission" date="2020-07" db="EMBL/GenBank/DDBJ databases">
        <title>Sequencing the genomes of 1000 actinobacteria strains.</title>
        <authorList>
            <person name="Klenk H.-P."/>
        </authorList>
    </citation>
    <scope>NUCLEOTIDE SEQUENCE [LARGE SCALE GENOMIC DNA]</scope>
    <source>
        <strain evidence="14 15">DSM 26341</strain>
    </source>
</reference>
<dbReference type="HAMAP" id="MF_01987">
    <property type="entry name" value="Ribokinase"/>
    <property type="match status" value="1"/>
</dbReference>
<feature type="binding site" evidence="12">
    <location>
        <begin position="281"/>
        <end position="282"/>
    </location>
    <ligand>
        <name>ATP</name>
        <dbReference type="ChEBI" id="CHEBI:30616"/>
    </ligand>
</feature>
<dbReference type="Gene3D" id="3.40.1190.20">
    <property type="match status" value="1"/>
</dbReference>
<evidence type="ECO:0000256" key="8">
    <source>
        <dbReference type="ARBA" id="ARBA00022840"/>
    </source>
</evidence>
<dbReference type="InterPro" id="IPR029056">
    <property type="entry name" value="Ribokinase-like"/>
</dbReference>
<accession>A0A7Z0D0D0</accession>
<comment type="function">
    <text evidence="12">Catalyzes the phosphorylation of ribose at O-5 in a reaction requiring ATP and magnesium. The resulting D-ribose-5-phosphate can then be used either for sythesis of nucleotides, histidine, and tryptophan, or as a component of the pentose phosphate pathway.</text>
</comment>
<dbReference type="SUPFAM" id="SSF53613">
    <property type="entry name" value="Ribokinase-like"/>
    <property type="match status" value="1"/>
</dbReference>
<keyword evidence="7 12" id="KW-0418">Kinase</keyword>
<evidence type="ECO:0000256" key="9">
    <source>
        <dbReference type="ARBA" id="ARBA00022842"/>
    </source>
</evidence>
<feature type="binding site" evidence="12">
    <location>
        <position position="315"/>
    </location>
    <ligand>
        <name>K(+)</name>
        <dbReference type="ChEBI" id="CHEBI:29103"/>
    </ligand>
</feature>
<dbReference type="GO" id="GO:0004747">
    <property type="term" value="F:ribokinase activity"/>
    <property type="evidence" value="ECO:0007669"/>
    <property type="project" value="UniProtKB-UniRule"/>
</dbReference>
<dbReference type="InterPro" id="IPR011611">
    <property type="entry name" value="PfkB_dom"/>
</dbReference>
<evidence type="ECO:0000256" key="5">
    <source>
        <dbReference type="ARBA" id="ARBA00022723"/>
    </source>
</evidence>
<comment type="caution">
    <text evidence="12">Lacks conserved residue(s) required for the propagation of feature annotation.</text>
</comment>
<dbReference type="Pfam" id="PF00294">
    <property type="entry name" value="PfkB"/>
    <property type="match status" value="1"/>
</dbReference>
<dbReference type="GO" id="GO:0005524">
    <property type="term" value="F:ATP binding"/>
    <property type="evidence" value="ECO:0007669"/>
    <property type="project" value="UniProtKB-UniRule"/>
</dbReference>
<evidence type="ECO:0000256" key="12">
    <source>
        <dbReference type="HAMAP-Rule" id="MF_01987"/>
    </source>
</evidence>
<comment type="activity regulation">
    <text evidence="12">Activated by a monovalent cation that binds near, but not in, the active site. The most likely occupant of the site in vivo is potassium. Ion binding induces a conformational change that may alter substrate affinity.</text>
</comment>
<organism evidence="14 15">
    <name type="scientific">Spelaeicoccus albus</name>
    <dbReference type="NCBI Taxonomy" id="1280376"/>
    <lineage>
        <taxon>Bacteria</taxon>
        <taxon>Bacillati</taxon>
        <taxon>Actinomycetota</taxon>
        <taxon>Actinomycetes</taxon>
        <taxon>Micrococcales</taxon>
        <taxon>Brevibacteriaceae</taxon>
        <taxon>Spelaeicoccus</taxon>
    </lineage>
</organism>